<gene>
    <name evidence="4" type="ORF">M501DRAFT_989255</name>
</gene>
<protein>
    <recommendedName>
        <fullName evidence="3">Zn(2)-C6 fungal-type domain-containing protein</fullName>
    </recommendedName>
</protein>
<dbReference type="InterPro" id="IPR001138">
    <property type="entry name" value="Zn2Cys6_DnaBD"/>
</dbReference>
<dbReference type="Gene3D" id="4.10.240.10">
    <property type="entry name" value="Zn(2)-C6 fungal-type DNA-binding domain"/>
    <property type="match status" value="1"/>
</dbReference>
<dbReference type="Pfam" id="PF00172">
    <property type="entry name" value="Zn_clus"/>
    <property type="match status" value="1"/>
</dbReference>
<dbReference type="PANTHER" id="PTHR38791:SF13">
    <property type="entry name" value="ZN(2)-C6 FUNGAL-TYPE DOMAIN-CONTAINING PROTEIN"/>
    <property type="match status" value="1"/>
</dbReference>
<dbReference type="SMART" id="SM00066">
    <property type="entry name" value="GAL4"/>
    <property type="match status" value="1"/>
</dbReference>
<accession>A0A9P4S4N1</accession>
<keyword evidence="5" id="KW-1185">Reference proteome</keyword>
<feature type="compositionally biased region" description="Polar residues" evidence="2">
    <location>
        <begin position="80"/>
        <end position="96"/>
    </location>
</feature>
<dbReference type="AlphaFoldDB" id="A0A9P4S4N1"/>
<dbReference type="GO" id="GO:0008270">
    <property type="term" value="F:zinc ion binding"/>
    <property type="evidence" value="ECO:0007669"/>
    <property type="project" value="InterPro"/>
</dbReference>
<sequence length="561" mass="62575">MVYTGKPSRGCQNCRTRRIKCGEEKPACSQCEKSGRECPGYRDEFDLIFRDENVAVARRSKKSNFSKSASKTAKPKHRSISSNNSDLPTDSSLSWPSPRTVAETYLEGPGALQSEPSPEAMDRAYQWFLQRMKVKSSPSPSMEDLATAFFFRNFVLFPHHSDSTRGFLEFIVPIYNETSSDSLVHQATHALAMAIFSNYPAQYHLLKDTRTLYSSTLARLRTALNDPVEVKSDGTLLTVLLASLYEAIMSTNGSMKGWVNHVDGAVSLVKMRGAGEFNTEQSFNLFRAVRSVMLTSSIARHKDIEDFPSPNGWRLVDDLEENAANRLTLISMSLPKIRTKAHTLLGQPKTDSTLASVLELIELAQKVDRDLDDWFRNVPPSWGHRTISVCHNTAAEDIAQAEEWPGPIHTYEDIFIASIVNDHRVGRICCQSVLVAAAAWLAPKAAVTADPMGQAASYQVQQLVDDICASVPFHMKYHYQADALLSNHDQGAAEAMGAYLLVWPLYVCLNVPTLEERQRLWLRGRMTFVGKEFGLNQAQVLLLAQRQVLSSAPDFKPPLVV</sequence>
<dbReference type="Proteomes" id="UP000799429">
    <property type="component" value="Unassembled WGS sequence"/>
</dbReference>
<dbReference type="PROSITE" id="PS50048">
    <property type="entry name" value="ZN2_CY6_FUNGAL_2"/>
    <property type="match status" value="1"/>
</dbReference>
<evidence type="ECO:0000256" key="2">
    <source>
        <dbReference type="SAM" id="MobiDB-lite"/>
    </source>
</evidence>
<feature type="region of interest" description="Disordered" evidence="2">
    <location>
        <begin position="59"/>
        <end position="96"/>
    </location>
</feature>
<dbReference type="InterPro" id="IPR021858">
    <property type="entry name" value="Fun_TF"/>
</dbReference>
<dbReference type="PANTHER" id="PTHR38791">
    <property type="entry name" value="ZN(II)2CYS6 TRANSCRIPTION FACTOR (EUROFUNG)-RELATED-RELATED"/>
    <property type="match status" value="1"/>
</dbReference>
<reference evidence="4" key="1">
    <citation type="journal article" date="2020" name="Stud. Mycol.">
        <title>101 Dothideomycetes genomes: a test case for predicting lifestyles and emergence of pathogens.</title>
        <authorList>
            <person name="Haridas S."/>
            <person name="Albert R."/>
            <person name="Binder M."/>
            <person name="Bloem J."/>
            <person name="Labutti K."/>
            <person name="Salamov A."/>
            <person name="Andreopoulos B."/>
            <person name="Baker S."/>
            <person name="Barry K."/>
            <person name="Bills G."/>
            <person name="Bluhm B."/>
            <person name="Cannon C."/>
            <person name="Castanera R."/>
            <person name="Culley D."/>
            <person name="Daum C."/>
            <person name="Ezra D."/>
            <person name="Gonzalez J."/>
            <person name="Henrissat B."/>
            <person name="Kuo A."/>
            <person name="Liang C."/>
            <person name="Lipzen A."/>
            <person name="Lutzoni F."/>
            <person name="Magnuson J."/>
            <person name="Mondo S."/>
            <person name="Nolan M."/>
            <person name="Ohm R."/>
            <person name="Pangilinan J."/>
            <person name="Park H.-J."/>
            <person name="Ramirez L."/>
            <person name="Alfaro M."/>
            <person name="Sun H."/>
            <person name="Tritt A."/>
            <person name="Yoshinaga Y."/>
            <person name="Zwiers L.-H."/>
            <person name="Turgeon B."/>
            <person name="Goodwin S."/>
            <person name="Spatafora J."/>
            <person name="Crous P."/>
            <person name="Grigoriev I."/>
        </authorList>
    </citation>
    <scope>NUCLEOTIDE SEQUENCE</scope>
    <source>
        <strain evidence="4">CBS 101060</strain>
    </source>
</reference>
<organism evidence="4 5">
    <name type="scientific">Patellaria atrata CBS 101060</name>
    <dbReference type="NCBI Taxonomy" id="1346257"/>
    <lineage>
        <taxon>Eukaryota</taxon>
        <taxon>Fungi</taxon>
        <taxon>Dikarya</taxon>
        <taxon>Ascomycota</taxon>
        <taxon>Pezizomycotina</taxon>
        <taxon>Dothideomycetes</taxon>
        <taxon>Dothideomycetes incertae sedis</taxon>
        <taxon>Patellariales</taxon>
        <taxon>Patellariaceae</taxon>
        <taxon>Patellaria</taxon>
    </lineage>
</organism>
<dbReference type="GO" id="GO:0000981">
    <property type="term" value="F:DNA-binding transcription factor activity, RNA polymerase II-specific"/>
    <property type="evidence" value="ECO:0007669"/>
    <property type="project" value="InterPro"/>
</dbReference>
<dbReference type="Pfam" id="PF11951">
    <property type="entry name" value="Fungal_trans_2"/>
    <property type="match status" value="1"/>
</dbReference>
<dbReference type="InterPro" id="IPR053175">
    <property type="entry name" value="DHMBA_Reg_Transcription_Factor"/>
</dbReference>
<feature type="domain" description="Zn(2)-C6 fungal-type" evidence="3">
    <location>
        <begin position="10"/>
        <end position="38"/>
    </location>
</feature>
<dbReference type="CDD" id="cd00067">
    <property type="entry name" value="GAL4"/>
    <property type="match status" value="1"/>
</dbReference>
<proteinExistence type="predicted"/>
<dbReference type="OrthoDB" id="4491390at2759"/>
<evidence type="ECO:0000313" key="4">
    <source>
        <dbReference type="EMBL" id="KAF2835070.1"/>
    </source>
</evidence>
<dbReference type="InterPro" id="IPR036864">
    <property type="entry name" value="Zn2-C6_fun-type_DNA-bd_sf"/>
</dbReference>
<dbReference type="SUPFAM" id="SSF57701">
    <property type="entry name" value="Zn2/Cys6 DNA-binding domain"/>
    <property type="match status" value="1"/>
</dbReference>
<name>A0A9P4S4N1_9PEZI</name>
<evidence type="ECO:0000313" key="5">
    <source>
        <dbReference type="Proteomes" id="UP000799429"/>
    </source>
</evidence>
<dbReference type="EMBL" id="MU006112">
    <property type="protein sequence ID" value="KAF2835070.1"/>
    <property type="molecule type" value="Genomic_DNA"/>
</dbReference>
<keyword evidence="1" id="KW-0539">Nucleus</keyword>
<dbReference type="PROSITE" id="PS00463">
    <property type="entry name" value="ZN2_CY6_FUNGAL_1"/>
    <property type="match status" value="1"/>
</dbReference>
<evidence type="ECO:0000259" key="3">
    <source>
        <dbReference type="PROSITE" id="PS50048"/>
    </source>
</evidence>
<evidence type="ECO:0000256" key="1">
    <source>
        <dbReference type="ARBA" id="ARBA00023242"/>
    </source>
</evidence>
<comment type="caution">
    <text evidence="4">The sequence shown here is derived from an EMBL/GenBank/DDBJ whole genome shotgun (WGS) entry which is preliminary data.</text>
</comment>